<evidence type="ECO:0000256" key="9">
    <source>
        <dbReference type="SAM" id="MobiDB-lite"/>
    </source>
</evidence>
<dbReference type="PROSITE" id="PS50885">
    <property type="entry name" value="HAMP"/>
    <property type="match status" value="1"/>
</dbReference>
<comment type="subcellular location">
    <subcellularLocation>
        <location evidence="2">Membrane</location>
    </subcellularLocation>
</comment>
<dbReference type="InterPro" id="IPR003661">
    <property type="entry name" value="HisK_dim/P_dom"/>
</dbReference>
<dbReference type="PANTHER" id="PTHR45339:SF1">
    <property type="entry name" value="HYBRID SIGNAL TRANSDUCTION HISTIDINE KINASE J"/>
    <property type="match status" value="1"/>
</dbReference>
<dbReference type="Pfam" id="PF00672">
    <property type="entry name" value="HAMP"/>
    <property type="match status" value="1"/>
</dbReference>
<gene>
    <name evidence="14" type="primary">barA_7</name>
    <name evidence="14" type="ORF">Thiowin_01390</name>
</gene>
<dbReference type="SMART" id="SM00448">
    <property type="entry name" value="REC"/>
    <property type="match status" value="1"/>
</dbReference>
<keyword evidence="6 14" id="KW-0418">Kinase</keyword>
<evidence type="ECO:0000256" key="4">
    <source>
        <dbReference type="ARBA" id="ARBA00022553"/>
    </source>
</evidence>
<evidence type="ECO:0000259" key="11">
    <source>
        <dbReference type="PROSITE" id="PS50109"/>
    </source>
</evidence>
<feature type="domain" description="HAMP" evidence="13">
    <location>
        <begin position="302"/>
        <end position="358"/>
    </location>
</feature>
<evidence type="ECO:0000313" key="14">
    <source>
        <dbReference type="EMBL" id="WPL16436.1"/>
    </source>
</evidence>
<dbReference type="InterPro" id="IPR001789">
    <property type="entry name" value="Sig_transdc_resp-reg_receiver"/>
</dbReference>
<dbReference type="Pfam" id="PF02518">
    <property type="entry name" value="HATPase_c"/>
    <property type="match status" value="1"/>
</dbReference>
<dbReference type="InterPro" id="IPR036097">
    <property type="entry name" value="HisK_dim/P_sf"/>
</dbReference>
<protein>
    <recommendedName>
        <fullName evidence="3">histidine kinase</fullName>
        <ecNumber evidence="3">2.7.13.3</ecNumber>
    </recommendedName>
</protein>
<dbReference type="PROSITE" id="PS50109">
    <property type="entry name" value="HIS_KIN"/>
    <property type="match status" value="1"/>
</dbReference>
<dbReference type="PRINTS" id="PR00344">
    <property type="entry name" value="BCTRLSENSOR"/>
</dbReference>
<dbReference type="SUPFAM" id="SSF47384">
    <property type="entry name" value="Homodimeric domain of signal transducing histidine kinase"/>
    <property type="match status" value="1"/>
</dbReference>
<evidence type="ECO:0000256" key="6">
    <source>
        <dbReference type="ARBA" id="ARBA00022777"/>
    </source>
</evidence>
<keyword evidence="7" id="KW-0902">Two-component regulatory system</keyword>
<evidence type="ECO:0000256" key="2">
    <source>
        <dbReference type="ARBA" id="ARBA00004370"/>
    </source>
</evidence>
<comment type="catalytic activity">
    <reaction evidence="1">
        <text>ATP + protein L-histidine = ADP + protein N-phospho-L-histidine.</text>
        <dbReference type="EC" id="2.7.13.3"/>
    </reaction>
</comment>
<dbReference type="Gene3D" id="1.10.287.130">
    <property type="match status" value="1"/>
</dbReference>
<feature type="domain" description="Response regulatory" evidence="12">
    <location>
        <begin position="623"/>
        <end position="752"/>
    </location>
</feature>
<dbReference type="InterPro" id="IPR003594">
    <property type="entry name" value="HATPase_dom"/>
</dbReference>
<dbReference type="GO" id="GO:0004673">
    <property type="term" value="F:protein histidine kinase activity"/>
    <property type="evidence" value="ECO:0007669"/>
    <property type="project" value="UniProtKB-EC"/>
</dbReference>
<name>A0ABZ0S8G2_9GAMM</name>
<dbReference type="SUPFAM" id="SSF55874">
    <property type="entry name" value="ATPase domain of HSP90 chaperone/DNA topoisomerase II/histidine kinase"/>
    <property type="match status" value="1"/>
</dbReference>
<evidence type="ECO:0000259" key="13">
    <source>
        <dbReference type="PROSITE" id="PS50885"/>
    </source>
</evidence>
<dbReference type="EMBL" id="CP121472">
    <property type="protein sequence ID" value="WPL16436.1"/>
    <property type="molecule type" value="Genomic_DNA"/>
</dbReference>
<dbReference type="InterPro" id="IPR011006">
    <property type="entry name" value="CheY-like_superfamily"/>
</dbReference>
<evidence type="ECO:0000256" key="7">
    <source>
        <dbReference type="ARBA" id="ARBA00023012"/>
    </source>
</evidence>
<accession>A0ABZ0S8G2</accession>
<dbReference type="Proteomes" id="UP001432180">
    <property type="component" value="Chromosome"/>
</dbReference>
<keyword evidence="15" id="KW-1185">Reference proteome</keyword>
<dbReference type="SMART" id="SM00388">
    <property type="entry name" value="HisKA"/>
    <property type="match status" value="1"/>
</dbReference>
<dbReference type="Pfam" id="PF00512">
    <property type="entry name" value="HisKA"/>
    <property type="match status" value="1"/>
</dbReference>
<dbReference type="Gene3D" id="3.30.565.10">
    <property type="entry name" value="Histidine kinase-like ATPase, C-terminal domain"/>
    <property type="match status" value="1"/>
</dbReference>
<evidence type="ECO:0000256" key="10">
    <source>
        <dbReference type="SAM" id="Phobius"/>
    </source>
</evidence>
<evidence type="ECO:0000256" key="1">
    <source>
        <dbReference type="ARBA" id="ARBA00000085"/>
    </source>
</evidence>
<proteinExistence type="predicted"/>
<dbReference type="InterPro" id="IPR004358">
    <property type="entry name" value="Sig_transdc_His_kin-like_C"/>
</dbReference>
<dbReference type="InterPro" id="IPR036890">
    <property type="entry name" value="HATPase_C_sf"/>
</dbReference>
<comment type="caution">
    <text evidence="8">Lacks conserved residue(s) required for the propagation of feature annotation.</text>
</comment>
<keyword evidence="10" id="KW-1133">Transmembrane helix</keyword>
<dbReference type="SMART" id="SM00387">
    <property type="entry name" value="HATPase_c"/>
    <property type="match status" value="1"/>
</dbReference>
<evidence type="ECO:0000256" key="5">
    <source>
        <dbReference type="ARBA" id="ARBA00022679"/>
    </source>
</evidence>
<evidence type="ECO:0000259" key="12">
    <source>
        <dbReference type="PROSITE" id="PS50110"/>
    </source>
</evidence>
<dbReference type="PROSITE" id="PS50110">
    <property type="entry name" value="RESPONSE_REGULATORY"/>
    <property type="match status" value="1"/>
</dbReference>
<dbReference type="Gene3D" id="3.40.50.2300">
    <property type="match status" value="1"/>
</dbReference>
<reference evidence="14 15" key="1">
    <citation type="journal article" date="2023" name="Microorganisms">
        <title>Thiorhodovibrio frisius and Trv. litoralis spp. nov., Two Novel Members from a Clade of Fastidious Purple Sulfur Bacteria That Exhibit Unique Red-Shifted Light-Harvesting Capabilities.</title>
        <authorList>
            <person name="Methner A."/>
            <person name="Kuzyk S.B."/>
            <person name="Petersen J."/>
            <person name="Bauer S."/>
            <person name="Brinkmann H."/>
            <person name="Sichau K."/>
            <person name="Wanner G."/>
            <person name="Wolf J."/>
            <person name="Neumann-Schaal M."/>
            <person name="Henke P."/>
            <person name="Tank M."/>
            <person name="Sproer C."/>
            <person name="Bunk B."/>
            <person name="Overmann J."/>
        </authorList>
    </citation>
    <scope>NUCLEOTIDE SEQUENCE [LARGE SCALE GENOMIC DNA]</scope>
    <source>
        <strain evidence="14 15">DSM 6702</strain>
    </source>
</reference>
<dbReference type="SMART" id="SM00304">
    <property type="entry name" value="HAMP"/>
    <property type="match status" value="1"/>
</dbReference>
<evidence type="ECO:0000256" key="8">
    <source>
        <dbReference type="PROSITE-ProRule" id="PRU00169"/>
    </source>
</evidence>
<keyword evidence="5 14" id="KW-0808">Transferase</keyword>
<dbReference type="PANTHER" id="PTHR45339">
    <property type="entry name" value="HYBRID SIGNAL TRANSDUCTION HISTIDINE KINASE J"/>
    <property type="match status" value="1"/>
</dbReference>
<feature type="domain" description="Histidine kinase" evidence="11">
    <location>
        <begin position="383"/>
        <end position="605"/>
    </location>
</feature>
<keyword evidence="10" id="KW-0812">Transmembrane</keyword>
<dbReference type="CDD" id="cd00082">
    <property type="entry name" value="HisKA"/>
    <property type="match status" value="1"/>
</dbReference>
<dbReference type="InterPro" id="IPR005467">
    <property type="entry name" value="His_kinase_dom"/>
</dbReference>
<sequence length="762" mass="81850">MTAIIATGSMTQASATAAKPRPRRPRRLGGAVLLLVLPVTLVVFAVLGASVFTLVRHTLDARLNANVLELAHHSEDILRDTLNMLRNQARALAGNNLVINGLIDTQDRYRYLPTLFRSLERVAGTEASGYFAMLDFQGREILSNQQRTPAALPVSEIAHAIDAGVEFLRFDREGLVFATPILVHGAPEGAVVIALPFAGLPELLASWNRREHAISLRTATGERLFTNRYQHAQADAASILAQPGWVAVSTTANILGLATLVVEVGLPRAQVDTGLRTLKHSWLLLMALALMSVTSAILLATHLTARPVVRLEHALTDLAARMDRDLPAWLPEPDGPREVYRLARAFNRALDALRRSRADSAASRRLADAAEQASRAKSEFLANISHELRTPMNGVIGMTELLLDTPLDADQRDKAKTVLESAESLLAIIDDILDFSAIETGRLTLEPRDFDLQDLLGELSDALAWRAAEKGLSFQYVIDPALATWRHGDDKRLSLMLTKLLDNAIKFTEQGEVCLTLSPVRHAGADQHWIEFSVRDSGMGIPADKQGLLFQAFSQVDGSATRRHGGTGLGLAIVRQLVALMDGGLGFESAPGVGSTFWVRLTLAPGVSPPPARDVPRGLRGQGVLVVDDQADQRARLGALLTAWALHPLLAGDAAAALQLLYGANAGPSPLGASPTVALIKQQLPGMDGASLCRALRTDNRFAALRLVLMTDSGRTGSNAESPQAATALGCDATLSAPVRGRDLHALLVRLFNANGEPPLDA</sequence>
<dbReference type="InterPro" id="IPR003660">
    <property type="entry name" value="HAMP_dom"/>
</dbReference>
<keyword evidence="4" id="KW-0597">Phosphoprotein</keyword>
<keyword evidence="10" id="KW-0472">Membrane</keyword>
<dbReference type="SUPFAM" id="SSF52172">
    <property type="entry name" value="CheY-like"/>
    <property type="match status" value="1"/>
</dbReference>
<evidence type="ECO:0000256" key="3">
    <source>
        <dbReference type="ARBA" id="ARBA00012438"/>
    </source>
</evidence>
<dbReference type="CDD" id="cd16922">
    <property type="entry name" value="HATPase_EvgS-ArcB-TorS-like"/>
    <property type="match status" value="1"/>
</dbReference>
<evidence type="ECO:0000313" key="15">
    <source>
        <dbReference type="Proteomes" id="UP001432180"/>
    </source>
</evidence>
<feature type="region of interest" description="Disordered" evidence="9">
    <location>
        <begin position="1"/>
        <end position="23"/>
    </location>
</feature>
<organism evidence="14 15">
    <name type="scientific">Thiorhodovibrio winogradskyi</name>
    <dbReference type="NCBI Taxonomy" id="77007"/>
    <lineage>
        <taxon>Bacteria</taxon>
        <taxon>Pseudomonadati</taxon>
        <taxon>Pseudomonadota</taxon>
        <taxon>Gammaproteobacteria</taxon>
        <taxon>Chromatiales</taxon>
        <taxon>Chromatiaceae</taxon>
        <taxon>Thiorhodovibrio</taxon>
    </lineage>
</organism>
<feature type="transmembrane region" description="Helical" evidence="10">
    <location>
        <begin position="282"/>
        <end position="303"/>
    </location>
</feature>
<dbReference type="RefSeq" id="WP_328986984.1">
    <property type="nucleotide sequence ID" value="NZ_CP121472.1"/>
</dbReference>
<dbReference type="Gene3D" id="6.10.340.10">
    <property type="match status" value="1"/>
</dbReference>
<feature type="transmembrane region" description="Helical" evidence="10">
    <location>
        <begin position="31"/>
        <end position="55"/>
    </location>
</feature>
<dbReference type="EC" id="2.7.13.3" evidence="3"/>